<comment type="caution">
    <text evidence="2">The sequence shown here is derived from an EMBL/GenBank/DDBJ whole genome shotgun (WGS) entry which is preliminary data.</text>
</comment>
<evidence type="ECO:0000313" key="3">
    <source>
        <dbReference type="Proteomes" id="UP000256779"/>
    </source>
</evidence>
<sequence>MMVGALLLALSACTMSPYQVITDYDKDATFDHYQTYYWSDEFQNNQNESADPLFYNSLTKKRLKKAIQKELEGRGYVLDANDPDLLVDARVIVEQTNERSTIYQPYYYGYYPYSMPVNNAERKAGSVVIDLIDKERRQLIWQGYAPEVVEMDTKDKQAEIRSAVAMIFAEYEHRGDS</sequence>
<dbReference type="EMBL" id="QREG01000013">
    <property type="protein sequence ID" value="RED96953.1"/>
    <property type="molecule type" value="Genomic_DNA"/>
</dbReference>
<dbReference type="AlphaFoldDB" id="A0A3D9L0H7"/>
<feature type="domain" description="DUF4136" evidence="1">
    <location>
        <begin position="20"/>
        <end position="171"/>
    </location>
</feature>
<dbReference type="Proteomes" id="UP000256779">
    <property type="component" value="Unassembled WGS sequence"/>
</dbReference>
<evidence type="ECO:0000313" key="2">
    <source>
        <dbReference type="EMBL" id="RED96953.1"/>
    </source>
</evidence>
<evidence type="ECO:0000259" key="1">
    <source>
        <dbReference type="Pfam" id="PF13590"/>
    </source>
</evidence>
<organism evidence="2 3">
    <name type="scientific">Marinoscillum furvescens DSM 4134</name>
    <dbReference type="NCBI Taxonomy" id="1122208"/>
    <lineage>
        <taxon>Bacteria</taxon>
        <taxon>Pseudomonadati</taxon>
        <taxon>Bacteroidota</taxon>
        <taxon>Cytophagia</taxon>
        <taxon>Cytophagales</taxon>
        <taxon>Reichenbachiellaceae</taxon>
        <taxon>Marinoscillum</taxon>
    </lineage>
</organism>
<reference evidence="2 3" key="1">
    <citation type="submission" date="2018-07" db="EMBL/GenBank/DDBJ databases">
        <title>Genomic Encyclopedia of Type Strains, Phase IV (KMG-IV): sequencing the most valuable type-strain genomes for metagenomic binning, comparative biology and taxonomic classification.</title>
        <authorList>
            <person name="Goeker M."/>
        </authorList>
    </citation>
    <scope>NUCLEOTIDE SEQUENCE [LARGE SCALE GENOMIC DNA]</scope>
    <source>
        <strain evidence="2 3">DSM 4134</strain>
    </source>
</reference>
<dbReference type="OrthoDB" id="118896at2"/>
<keyword evidence="3" id="KW-1185">Reference proteome</keyword>
<dbReference type="InterPro" id="IPR025411">
    <property type="entry name" value="DUF4136"/>
</dbReference>
<gene>
    <name evidence="2" type="ORF">C7460_1131</name>
</gene>
<dbReference type="Pfam" id="PF13590">
    <property type="entry name" value="DUF4136"/>
    <property type="match status" value="1"/>
</dbReference>
<accession>A0A3D9L0H7</accession>
<protein>
    <submittedName>
        <fullName evidence="2">Uncharacterized protein DUF4136</fullName>
    </submittedName>
</protein>
<proteinExistence type="predicted"/>
<dbReference type="Gene3D" id="3.30.160.670">
    <property type="match status" value="1"/>
</dbReference>
<name>A0A3D9L0H7_MARFU</name>